<accession>A0AAJ6CHE2</accession>
<proteinExistence type="predicted"/>
<keyword evidence="2" id="KW-1185">Reference proteome</keyword>
<evidence type="ECO:0000313" key="2">
    <source>
        <dbReference type="Proteomes" id="UP001219567"/>
    </source>
</evidence>
<dbReference type="AlphaFoldDB" id="A0AAJ6CHE2"/>
<protein>
    <submittedName>
        <fullName evidence="1">Uncharacterized protein</fullName>
    </submittedName>
</protein>
<name>A0AAJ6CHE2_9BASI</name>
<gene>
    <name evidence="1" type="ORF">MYAM1_002539</name>
</gene>
<organism evidence="1 2">
    <name type="scientific">Malassezia yamatoensis</name>
    <dbReference type="NCBI Taxonomy" id="253288"/>
    <lineage>
        <taxon>Eukaryota</taxon>
        <taxon>Fungi</taxon>
        <taxon>Dikarya</taxon>
        <taxon>Basidiomycota</taxon>
        <taxon>Ustilaginomycotina</taxon>
        <taxon>Malasseziomycetes</taxon>
        <taxon>Malasseziales</taxon>
        <taxon>Malasseziaceae</taxon>
        <taxon>Malassezia</taxon>
    </lineage>
</organism>
<sequence>MMIHLKPAMSPALKHLEYIMVPDGVLHSKFAQRKSGKGIWVCNHQDVIEYLNFRHIYRVVEPKAVLSEHLPSLITYQMQQRIVQELQILTENKHKPENFQAQPSESVPAIILQVDSQNTEKARLTSVPGKCIEKTADSHASSSAFMPKRWVLVQDSAEFQYSSTLNGMLASKLLA</sequence>
<dbReference type="Proteomes" id="UP001219567">
    <property type="component" value="Chromosome 3"/>
</dbReference>
<evidence type="ECO:0000313" key="1">
    <source>
        <dbReference type="EMBL" id="WFC99794.1"/>
    </source>
</evidence>
<reference evidence="1 2" key="1">
    <citation type="submission" date="2023-03" db="EMBL/GenBank/DDBJ databases">
        <title>Mating type loci evolution in Malassezia.</title>
        <authorList>
            <person name="Coelho M.A."/>
        </authorList>
    </citation>
    <scope>NUCLEOTIDE SEQUENCE [LARGE SCALE GENOMIC DNA]</scope>
    <source>
        <strain evidence="1 2">CBS 9725</strain>
    </source>
</reference>
<dbReference type="EMBL" id="CP119945">
    <property type="protein sequence ID" value="WFC99794.1"/>
    <property type="molecule type" value="Genomic_DNA"/>
</dbReference>